<keyword evidence="1" id="KW-1133">Transmembrane helix</keyword>
<keyword evidence="1" id="KW-0472">Membrane</keyword>
<dbReference type="Pfam" id="PF11335">
    <property type="entry name" value="DUF3137"/>
    <property type="match status" value="1"/>
</dbReference>
<name>A0A7C4VAU6_9DEIN</name>
<sequence>MGGRHVAVEPHVPQPDLPALLAQARGLESLRRATRAAVARVWLTAVGAAGAVYLLSGPLLGPFGWFVFLVAAFALLVWALLRHQSVTRPYREAYKRRVLAPLVEAVLPGFRHEPEAGLPQEVYLASRLFPTRPDRYASEDRFSGEVAGVPLTFAEVHAEREHEDCDKDGCRTEYVTIFKGLLAVAEFPKAFSGVVLVYPDRSERLLGPLSQSLQRLGGRSRGLELIRLEDPEFERRFVVFSGDPITARYVLSTRFMEALRAYRDRYGPLYAAVIDGTLYLALPTRADLFEPPPLWRRGVDVRRLKRYAEALATMRAVVSELGLDVRIWGERALGSRKPK</sequence>
<dbReference type="Proteomes" id="UP000885759">
    <property type="component" value="Unassembled WGS sequence"/>
</dbReference>
<dbReference type="AlphaFoldDB" id="A0A7C4VAU6"/>
<feature type="transmembrane region" description="Helical" evidence="1">
    <location>
        <begin position="37"/>
        <end position="56"/>
    </location>
</feature>
<reference evidence="2" key="1">
    <citation type="journal article" date="2020" name="mSystems">
        <title>Genome- and Community-Level Interaction Insights into Carbon Utilization and Element Cycling Functions of Hydrothermarchaeota in Hydrothermal Sediment.</title>
        <authorList>
            <person name="Zhou Z."/>
            <person name="Liu Y."/>
            <person name="Xu W."/>
            <person name="Pan J."/>
            <person name="Luo Z.H."/>
            <person name="Li M."/>
        </authorList>
    </citation>
    <scope>NUCLEOTIDE SEQUENCE [LARGE SCALE GENOMIC DNA]</scope>
    <source>
        <strain evidence="2">HyVt-570</strain>
    </source>
</reference>
<dbReference type="InterPro" id="IPR021484">
    <property type="entry name" value="DUF3137"/>
</dbReference>
<accession>A0A7C4VAU6</accession>
<feature type="transmembrane region" description="Helical" evidence="1">
    <location>
        <begin position="62"/>
        <end position="81"/>
    </location>
</feature>
<comment type="caution">
    <text evidence="2">The sequence shown here is derived from an EMBL/GenBank/DDBJ whole genome shotgun (WGS) entry which is preliminary data.</text>
</comment>
<evidence type="ECO:0000256" key="1">
    <source>
        <dbReference type="SAM" id="Phobius"/>
    </source>
</evidence>
<protein>
    <submittedName>
        <fullName evidence="2">DUF3137 domain-containing protein</fullName>
    </submittedName>
</protein>
<dbReference type="EMBL" id="DRPZ01000024">
    <property type="protein sequence ID" value="HGY08606.1"/>
    <property type="molecule type" value="Genomic_DNA"/>
</dbReference>
<organism evidence="2">
    <name type="scientific">Oceanithermus profundus</name>
    <dbReference type="NCBI Taxonomy" id="187137"/>
    <lineage>
        <taxon>Bacteria</taxon>
        <taxon>Thermotogati</taxon>
        <taxon>Deinococcota</taxon>
        <taxon>Deinococci</taxon>
        <taxon>Thermales</taxon>
        <taxon>Thermaceae</taxon>
        <taxon>Oceanithermus</taxon>
    </lineage>
</organism>
<keyword evidence="1" id="KW-0812">Transmembrane</keyword>
<evidence type="ECO:0000313" key="2">
    <source>
        <dbReference type="EMBL" id="HGY08606.1"/>
    </source>
</evidence>
<gene>
    <name evidence="2" type="ORF">ENK37_00915</name>
</gene>
<proteinExistence type="predicted"/>